<evidence type="ECO:0000259" key="1">
    <source>
        <dbReference type="Pfam" id="PF03184"/>
    </source>
</evidence>
<dbReference type="PANTHER" id="PTHR19303:SF74">
    <property type="entry name" value="POGO TRANSPOSABLE ELEMENT WITH KRAB DOMAIN"/>
    <property type="match status" value="1"/>
</dbReference>
<name>A0A8S3Y358_PARAO</name>
<gene>
    <name evidence="3" type="ORF">PAPOLLO_LOCUS25472</name>
</gene>
<evidence type="ECO:0000313" key="4">
    <source>
        <dbReference type="Proteomes" id="UP000691718"/>
    </source>
</evidence>
<dbReference type="InterPro" id="IPR007889">
    <property type="entry name" value="HTH_Psq"/>
</dbReference>
<evidence type="ECO:0000259" key="2">
    <source>
        <dbReference type="Pfam" id="PF05225"/>
    </source>
</evidence>
<sequence>MPKNYSRTSQRAIAYSQKDLETAVEKVRKKELTNYAASKLYGIPASTLSDRVNGKTGNDWFLSFRKRHKLSIKKPQPIEYLRKRMTDPFVIHEYFTLLGSTLEKLNLNDPHRIWNLDETSVCLDPTKTKVVGAVGAPCTRTTAGSAKENITVLTTVNAVGIKLNPLIVFKGSYVYDQWMADQNEEYDFEVAYSSSKRGWMETEIFYNYMVIIPSLGEERPVLLIYDGHSTHVDERVVALAAENNITILKLPAHISHLLQPLDLAVFKSFKSIWDKKLVEWQRQNVGFKIRKKEFAEMFAQAWSQTTPKVIQNGFMKGGIYPFDPNVIPKEKYDPAAYKRWQNEMIYKGGQRNLAKLKSLNQSCIDVLNKEMKIDRKLQDIIHVSAENRAESVNYGISFEELLLKKVTQKPQNSRVKMKRIAKGAEVITHTYLEKKT</sequence>
<protein>
    <submittedName>
        <fullName evidence="3">(apollo) hypothetical protein</fullName>
    </submittedName>
</protein>
<proteinExistence type="predicted"/>
<feature type="domain" description="HTH psq-type" evidence="2">
    <location>
        <begin position="19"/>
        <end position="56"/>
    </location>
</feature>
<dbReference type="Pfam" id="PF05225">
    <property type="entry name" value="HTH_psq"/>
    <property type="match status" value="1"/>
</dbReference>
<reference evidence="3" key="1">
    <citation type="submission" date="2021-04" db="EMBL/GenBank/DDBJ databases">
        <authorList>
            <person name="Tunstrom K."/>
        </authorList>
    </citation>
    <scope>NUCLEOTIDE SEQUENCE</scope>
</reference>
<dbReference type="InterPro" id="IPR004875">
    <property type="entry name" value="DDE_SF_endonuclease_dom"/>
</dbReference>
<dbReference type="GO" id="GO:0005634">
    <property type="term" value="C:nucleus"/>
    <property type="evidence" value="ECO:0007669"/>
    <property type="project" value="TreeGrafter"/>
</dbReference>
<dbReference type="Pfam" id="PF03184">
    <property type="entry name" value="DDE_1"/>
    <property type="match status" value="1"/>
</dbReference>
<keyword evidence="4" id="KW-1185">Reference proteome</keyword>
<dbReference type="PANTHER" id="PTHR19303">
    <property type="entry name" value="TRANSPOSON"/>
    <property type="match status" value="1"/>
</dbReference>
<evidence type="ECO:0000313" key="3">
    <source>
        <dbReference type="EMBL" id="CAG5052763.1"/>
    </source>
</evidence>
<dbReference type="AlphaFoldDB" id="A0A8S3Y358"/>
<dbReference type="InterPro" id="IPR050863">
    <property type="entry name" value="CenT-Element_Derived"/>
</dbReference>
<dbReference type="OrthoDB" id="10035668at2759"/>
<dbReference type="GO" id="GO:0003677">
    <property type="term" value="F:DNA binding"/>
    <property type="evidence" value="ECO:0007669"/>
    <property type="project" value="InterPro"/>
</dbReference>
<organism evidence="3 4">
    <name type="scientific">Parnassius apollo</name>
    <name type="common">Apollo butterfly</name>
    <name type="synonym">Papilio apollo</name>
    <dbReference type="NCBI Taxonomy" id="110799"/>
    <lineage>
        <taxon>Eukaryota</taxon>
        <taxon>Metazoa</taxon>
        <taxon>Ecdysozoa</taxon>
        <taxon>Arthropoda</taxon>
        <taxon>Hexapoda</taxon>
        <taxon>Insecta</taxon>
        <taxon>Pterygota</taxon>
        <taxon>Neoptera</taxon>
        <taxon>Endopterygota</taxon>
        <taxon>Lepidoptera</taxon>
        <taxon>Glossata</taxon>
        <taxon>Ditrysia</taxon>
        <taxon>Papilionoidea</taxon>
        <taxon>Papilionidae</taxon>
        <taxon>Parnassiinae</taxon>
        <taxon>Parnassini</taxon>
        <taxon>Parnassius</taxon>
        <taxon>Parnassius</taxon>
    </lineage>
</organism>
<feature type="domain" description="DDE-1" evidence="1">
    <location>
        <begin position="147"/>
        <end position="314"/>
    </location>
</feature>
<comment type="caution">
    <text evidence="3">The sequence shown here is derived from an EMBL/GenBank/DDBJ whole genome shotgun (WGS) entry which is preliminary data.</text>
</comment>
<dbReference type="EMBL" id="CAJQZP010001531">
    <property type="protein sequence ID" value="CAG5052763.1"/>
    <property type="molecule type" value="Genomic_DNA"/>
</dbReference>
<accession>A0A8S3Y358</accession>
<dbReference type="Proteomes" id="UP000691718">
    <property type="component" value="Unassembled WGS sequence"/>
</dbReference>